<dbReference type="EMBL" id="JAJJMB010016078">
    <property type="protein sequence ID" value="KAI3849694.1"/>
    <property type="molecule type" value="Genomic_DNA"/>
</dbReference>
<sequence>MNPVSNLTVQNRWLFEMNLEFSMKQDFRSIILQINKVVIEENVIDALVEVTEVNGNKNTFKMKVSGFVCFKEVESVKKESRVHGMILAQSLTKNLAKENVQGLPPLEQGAADPLNK</sequence>
<evidence type="ECO:0000313" key="1">
    <source>
        <dbReference type="EMBL" id="KAI3849694.1"/>
    </source>
</evidence>
<comment type="caution">
    <text evidence="1">The sequence shown here is derived from an EMBL/GenBank/DDBJ whole genome shotgun (WGS) entry which is preliminary data.</text>
</comment>
<dbReference type="AlphaFoldDB" id="A0AAD4X6M4"/>
<proteinExistence type="predicted"/>
<reference evidence="1" key="1">
    <citation type="submission" date="2022-04" db="EMBL/GenBank/DDBJ databases">
        <title>A functionally conserved STORR gene fusion in Papaver species that diverged 16.8 million years ago.</title>
        <authorList>
            <person name="Catania T."/>
        </authorList>
    </citation>
    <scope>NUCLEOTIDE SEQUENCE</scope>
    <source>
        <strain evidence="1">S-188037</strain>
    </source>
</reference>
<organism evidence="1 2">
    <name type="scientific">Papaver atlanticum</name>
    <dbReference type="NCBI Taxonomy" id="357466"/>
    <lineage>
        <taxon>Eukaryota</taxon>
        <taxon>Viridiplantae</taxon>
        <taxon>Streptophyta</taxon>
        <taxon>Embryophyta</taxon>
        <taxon>Tracheophyta</taxon>
        <taxon>Spermatophyta</taxon>
        <taxon>Magnoliopsida</taxon>
        <taxon>Ranunculales</taxon>
        <taxon>Papaveraceae</taxon>
        <taxon>Papaveroideae</taxon>
        <taxon>Papaver</taxon>
    </lineage>
</organism>
<accession>A0AAD4X6M4</accession>
<protein>
    <submittedName>
        <fullName evidence="1">Uncharacterized protein</fullName>
    </submittedName>
</protein>
<dbReference type="Proteomes" id="UP001202328">
    <property type="component" value="Unassembled WGS sequence"/>
</dbReference>
<gene>
    <name evidence="1" type="ORF">MKW98_026608</name>
</gene>
<evidence type="ECO:0000313" key="2">
    <source>
        <dbReference type="Proteomes" id="UP001202328"/>
    </source>
</evidence>
<name>A0AAD4X6M4_9MAGN</name>
<feature type="non-terminal residue" evidence="1">
    <location>
        <position position="116"/>
    </location>
</feature>
<keyword evidence="2" id="KW-1185">Reference proteome</keyword>